<evidence type="ECO:0000256" key="1">
    <source>
        <dbReference type="SAM" id="MobiDB-lite"/>
    </source>
</evidence>
<reference evidence="2" key="1">
    <citation type="submission" date="2021-12" db="EMBL/GenBank/DDBJ databases">
        <authorList>
            <person name="King R."/>
        </authorList>
    </citation>
    <scope>NUCLEOTIDE SEQUENCE</scope>
</reference>
<evidence type="ECO:0000313" key="2">
    <source>
        <dbReference type="EMBL" id="CAH0393447.1"/>
    </source>
</evidence>
<proteinExistence type="predicted"/>
<sequence>MIFIQKDAFFTAKNELFDATGEEVRIKTFEKCHDADLQVFILINIFSGFKNITRTSMVEVEDLYHLQHNDPCLQTKEGSARDQQANNLCKKLVETYLASPMYKRDWSSCKDAEFFGCERDDAEAYETHRCTVQFKTTGMWPLSNIGSHKKLLLCVEKDAEWYAKTQQEHGASYGLTEVPRGKPSIIRDQSLSGRNGRGRSMKLEPPFSRNNNKPKSSSEDFARLWCQPLPARSTAINADNEIFYSGSASFELWGRPTE</sequence>
<keyword evidence="3" id="KW-1185">Reference proteome</keyword>
<dbReference type="AlphaFoldDB" id="A0A9P0AJY3"/>
<feature type="region of interest" description="Disordered" evidence="1">
    <location>
        <begin position="185"/>
        <end position="218"/>
    </location>
</feature>
<accession>A0A9P0AJY3</accession>
<evidence type="ECO:0000313" key="3">
    <source>
        <dbReference type="Proteomes" id="UP001152759"/>
    </source>
</evidence>
<dbReference type="EMBL" id="OU963868">
    <property type="protein sequence ID" value="CAH0393447.1"/>
    <property type="molecule type" value="Genomic_DNA"/>
</dbReference>
<organism evidence="2 3">
    <name type="scientific">Bemisia tabaci</name>
    <name type="common">Sweetpotato whitefly</name>
    <name type="synonym">Aleurodes tabaci</name>
    <dbReference type="NCBI Taxonomy" id="7038"/>
    <lineage>
        <taxon>Eukaryota</taxon>
        <taxon>Metazoa</taxon>
        <taxon>Ecdysozoa</taxon>
        <taxon>Arthropoda</taxon>
        <taxon>Hexapoda</taxon>
        <taxon>Insecta</taxon>
        <taxon>Pterygota</taxon>
        <taxon>Neoptera</taxon>
        <taxon>Paraneoptera</taxon>
        <taxon>Hemiptera</taxon>
        <taxon>Sternorrhyncha</taxon>
        <taxon>Aleyrodoidea</taxon>
        <taxon>Aleyrodidae</taxon>
        <taxon>Aleyrodinae</taxon>
        <taxon>Bemisia</taxon>
    </lineage>
</organism>
<name>A0A9P0AJY3_BEMTA</name>
<gene>
    <name evidence="2" type="ORF">BEMITA_LOCUS11849</name>
</gene>
<dbReference type="Proteomes" id="UP001152759">
    <property type="component" value="Chromosome 7"/>
</dbReference>
<protein>
    <submittedName>
        <fullName evidence="2">Uncharacterized protein</fullName>
    </submittedName>
</protein>